<dbReference type="EC" id="2.7.13.3" evidence="2"/>
<reference evidence="12 13" key="1">
    <citation type="submission" date="2020-02" db="EMBL/GenBank/DDBJ databases">
        <title>Genome sequence of strain AETb3-4.</title>
        <authorList>
            <person name="Gao J."/>
            <person name="Zhang X."/>
        </authorList>
    </citation>
    <scope>NUCLEOTIDE SEQUENCE [LARGE SCALE GENOMIC DNA]</scope>
    <source>
        <strain evidence="12 13">AETb3-4</strain>
    </source>
</reference>
<dbReference type="GO" id="GO:0016020">
    <property type="term" value="C:membrane"/>
    <property type="evidence" value="ECO:0007669"/>
    <property type="project" value="InterPro"/>
</dbReference>
<sequence>MGRSWNIWEQCLAAAAAGLWAAGFLAADGPATAPASFGPIAITALSLAWAASAFLARRLPLPAAALCGAVQAAAVLLGLSMENPAPLAAALLSAYACGRFVADAAGLLGLPLLLAALALPAAGTQAGDALFGSVLYGMAFAYGRLVRRRFTASMQAALAESRLAAADPQQAAEAQAATERERTTADVLAVVGTAMDSMHRAALRAAKTLAPADIQRITADGAAAVGQLKMLLVALRGGAAAPLPVPALGEAAGATHAKAGGRRRATSGAASLAGWLAPTAVVLALLASEWPFLPPGPAVTGAALGIFTAALLLVRRRSPALACLASAGLLGAGGLAGIPLPQGLGLAAACVVLTWAALADGRLAVLLAWCVFAAALLLVLAAQAPQNVPINLGIVGFTGFAAHAWRTHGRAEWAALGRSEVLALRFAADVDAGLAAERLELARTVHDLASHALGGMVMQAGAASVLAQGDPAEARRALALVTEIGSSARAGLATLAAGSGDAGQWFGGQEHGSPETLEQALTRAHTAGLVVEVARADTTPPHQAVLVHRIVREALSNAIRHAPGSTVRISVCAGPTGCTVTVENGRSTAPSPGPGAGFGLRGLRELLHARGGSLDAGPTAGPAPAAVTSPAPAAGAARTRGSSPASGFVVRAVLPALPQAVPGPRKAAPWGP</sequence>
<feature type="region of interest" description="Disordered" evidence="9">
    <location>
        <begin position="611"/>
        <end position="643"/>
    </location>
</feature>
<gene>
    <name evidence="12" type="ORF">G6034_03935</name>
</gene>
<keyword evidence="13" id="KW-1185">Reference proteome</keyword>
<keyword evidence="4" id="KW-0808">Transferase</keyword>
<evidence type="ECO:0000256" key="9">
    <source>
        <dbReference type="SAM" id="MobiDB-lite"/>
    </source>
</evidence>
<proteinExistence type="predicted"/>
<evidence type="ECO:0000256" key="1">
    <source>
        <dbReference type="ARBA" id="ARBA00000085"/>
    </source>
</evidence>
<evidence type="ECO:0000256" key="8">
    <source>
        <dbReference type="ARBA" id="ARBA00023012"/>
    </source>
</evidence>
<name>A0A7Y7IEM4_9MICC</name>
<keyword evidence="10" id="KW-1133">Transmembrane helix</keyword>
<feature type="transmembrane region" description="Helical" evidence="10">
    <location>
        <begin position="129"/>
        <end position="146"/>
    </location>
</feature>
<keyword evidence="7" id="KW-0067">ATP-binding</keyword>
<dbReference type="GO" id="GO:0000155">
    <property type="term" value="F:phosphorelay sensor kinase activity"/>
    <property type="evidence" value="ECO:0007669"/>
    <property type="project" value="InterPro"/>
</dbReference>
<dbReference type="SUPFAM" id="SSF55874">
    <property type="entry name" value="ATPase domain of HSP90 chaperone/DNA topoisomerase II/histidine kinase"/>
    <property type="match status" value="1"/>
</dbReference>
<protein>
    <recommendedName>
        <fullName evidence="2">histidine kinase</fullName>
        <ecNumber evidence="2">2.7.13.3</ecNumber>
    </recommendedName>
</protein>
<evidence type="ECO:0000256" key="5">
    <source>
        <dbReference type="ARBA" id="ARBA00022741"/>
    </source>
</evidence>
<evidence type="ECO:0000256" key="7">
    <source>
        <dbReference type="ARBA" id="ARBA00022840"/>
    </source>
</evidence>
<dbReference type="AlphaFoldDB" id="A0A7Y7IEM4"/>
<dbReference type="Gene3D" id="3.30.565.10">
    <property type="entry name" value="Histidine kinase-like ATPase, C-terminal domain"/>
    <property type="match status" value="1"/>
</dbReference>
<dbReference type="Proteomes" id="UP000543556">
    <property type="component" value="Unassembled WGS sequence"/>
</dbReference>
<dbReference type="InterPro" id="IPR036890">
    <property type="entry name" value="HATPase_C_sf"/>
</dbReference>
<feature type="transmembrane region" description="Helical" evidence="10">
    <location>
        <begin position="292"/>
        <end position="314"/>
    </location>
</feature>
<keyword evidence="10" id="KW-0472">Membrane</keyword>
<evidence type="ECO:0000256" key="4">
    <source>
        <dbReference type="ARBA" id="ARBA00022679"/>
    </source>
</evidence>
<dbReference type="InterPro" id="IPR050482">
    <property type="entry name" value="Sensor_HK_TwoCompSys"/>
</dbReference>
<comment type="caution">
    <text evidence="12">The sequence shown here is derived from an EMBL/GenBank/DDBJ whole genome shotgun (WGS) entry which is preliminary data.</text>
</comment>
<dbReference type="SMART" id="SM00387">
    <property type="entry name" value="HATPase_c"/>
    <property type="match status" value="1"/>
</dbReference>
<feature type="compositionally biased region" description="Low complexity" evidence="9">
    <location>
        <begin position="616"/>
        <end position="643"/>
    </location>
</feature>
<keyword evidence="3" id="KW-0597">Phosphoprotein</keyword>
<dbReference type="InterPro" id="IPR011712">
    <property type="entry name" value="Sig_transdc_His_kin_sub3_dim/P"/>
</dbReference>
<evidence type="ECO:0000256" key="6">
    <source>
        <dbReference type="ARBA" id="ARBA00022777"/>
    </source>
</evidence>
<feature type="transmembrane region" description="Helical" evidence="10">
    <location>
        <begin position="268"/>
        <end position="286"/>
    </location>
</feature>
<evidence type="ECO:0000256" key="10">
    <source>
        <dbReference type="SAM" id="Phobius"/>
    </source>
</evidence>
<feature type="transmembrane region" description="Helical" evidence="10">
    <location>
        <begin position="107"/>
        <end position="123"/>
    </location>
</feature>
<organism evidence="12 13">
    <name type="scientific">Arthrobacter wenxiniae</name>
    <dbReference type="NCBI Taxonomy" id="2713570"/>
    <lineage>
        <taxon>Bacteria</taxon>
        <taxon>Bacillati</taxon>
        <taxon>Actinomycetota</taxon>
        <taxon>Actinomycetes</taxon>
        <taxon>Micrococcales</taxon>
        <taxon>Micrococcaceae</taxon>
        <taxon>Arthrobacter</taxon>
    </lineage>
</organism>
<keyword evidence="6" id="KW-0418">Kinase</keyword>
<dbReference type="PANTHER" id="PTHR24421">
    <property type="entry name" value="NITRATE/NITRITE SENSOR PROTEIN NARX-RELATED"/>
    <property type="match status" value="1"/>
</dbReference>
<evidence type="ECO:0000313" key="12">
    <source>
        <dbReference type="EMBL" id="NVM94071.1"/>
    </source>
</evidence>
<evidence type="ECO:0000256" key="3">
    <source>
        <dbReference type="ARBA" id="ARBA00022553"/>
    </source>
</evidence>
<dbReference type="GO" id="GO:0046983">
    <property type="term" value="F:protein dimerization activity"/>
    <property type="evidence" value="ECO:0007669"/>
    <property type="project" value="InterPro"/>
</dbReference>
<dbReference type="EMBL" id="JAAMFM010000003">
    <property type="protein sequence ID" value="NVM94071.1"/>
    <property type="molecule type" value="Genomic_DNA"/>
</dbReference>
<feature type="transmembrane region" description="Helical" evidence="10">
    <location>
        <begin position="321"/>
        <end position="338"/>
    </location>
</feature>
<dbReference type="Pfam" id="PF07730">
    <property type="entry name" value="HisKA_3"/>
    <property type="match status" value="1"/>
</dbReference>
<dbReference type="Pfam" id="PF02518">
    <property type="entry name" value="HATPase_c"/>
    <property type="match status" value="1"/>
</dbReference>
<dbReference type="InterPro" id="IPR003594">
    <property type="entry name" value="HATPase_dom"/>
</dbReference>
<feature type="transmembrane region" description="Helical" evidence="10">
    <location>
        <begin position="36"/>
        <end position="56"/>
    </location>
</feature>
<evidence type="ECO:0000256" key="2">
    <source>
        <dbReference type="ARBA" id="ARBA00012438"/>
    </source>
</evidence>
<keyword evidence="8" id="KW-0902">Two-component regulatory system</keyword>
<keyword evidence="5" id="KW-0547">Nucleotide-binding</keyword>
<comment type="catalytic activity">
    <reaction evidence="1">
        <text>ATP + protein L-histidine = ADP + protein N-phospho-L-histidine.</text>
        <dbReference type="EC" id="2.7.13.3"/>
    </reaction>
</comment>
<dbReference type="CDD" id="cd16917">
    <property type="entry name" value="HATPase_UhpB-NarQ-NarX-like"/>
    <property type="match status" value="1"/>
</dbReference>
<dbReference type="GO" id="GO:0005524">
    <property type="term" value="F:ATP binding"/>
    <property type="evidence" value="ECO:0007669"/>
    <property type="project" value="UniProtKB-KW"/>
</dbReference>
<evidence type="ECO:0000313" key="13">
    <source>
        <dbReference type="Proteomes" id="UP000543556"/>
    </source>
</evidence>
<feature type="domain" description="Histidine kinase/HSP90-like ATPase" evidence="11">
    <location>
        <begin position="542"/>
        <end position="658"/>
    </location>
</feature>
<feature type="transmembrane region" description="Helical" evidence="10">
    <location>
        <begin position="366"/>
        <end position="384"/>
    </location>
</feature>
<accession>A0A7Y7IEM4</accession>
<dbReference type="PANTHER" id="PTHR24421:SF10">
    <property type="entry name" value="NITRATE_NITRITE SENSOR PROTEIN NARQ"/>
    <property type="match status" value="1"/>
</dbReference>
<evidence type="ECO:0000259" key="11">
    <source>
        <dbReference type="SMART" id="SM00387"/>
    </source>
</evidence>
<dbReference type="Gene3D" id="1.20.5.1930">
    <property type="match status" value="1"/>
</dbReference>
<keyword evidence="10" id="KW-0812">Transmembrane</keyword>